<dbReference type="EMBL" id="OZ035838">
    <property type="protein sequence ID" value="CAL1583868.1"/>
    <property type="molecule type" value="Genomic_DNA"/>
</dbReference>
<evidence type="ECO:0000313" key="3">
    <source>
        <dbReference type="Proteomes" id="UP001497482"/>
    </source>
</evidence>
<gene>
    <name evidence="2" type="ORF">KC01_LOCUS14289</name>
</gene>
<keyword evidence="3" id="KW-1185">Reference proteome</keyword>
<dbReference type="AlphaFoldDB" id="A0AAV2K5Z6"/>
<reference evidence="2 3" key="1">
    <citation type="submission" date="2024-04" db="EMBL/GenBank/DDBJ databases">
        <authorList>
            <person name="Waldvogel A.-M."/>
            <person name="Schoenle A."/>
        </authorList>
    </citation>
    <scope>NUCLEOTIDE SEQUENCE [LARGE SCALE GENOMIC DNA]</scope>
</reference>
<accession>A0AAV2K5Z6</accession>
<dbReference type="Proteomes" id="UP001497482">
    <property type="component" value="Chromosome 16"/>
</dbReference>
<organism evidence="2 3">
    <name type="scientific">Knipowitschia caucasica</name>
    <name type="common">Caucasian dwarf goby</name>
    <name type="synonym">Pomatoschistus caucasicus</name>
    <dbReference type="NCBI Taxonomy" id="637954"/>
    <lineage>
        <taxon>Eukaryota</taxon>
        <taxon>Metazoa</taxon>
        <taxon>Chordata</taxon>
        <taxon>Craniata</taxon>
        <taxon>Vertebrata</taxon>
        <taxon>Euteleostomi</taxon>
        <taxon>Actinopterygii</taxon>
        <taxon>Neopterygii</taxon>
        <taxon>Teleostei</taxon>
        <taxon>Neoteleostei</taxon>
        <taxon>Acanthomorphata</taxon>
        <taxon>Gobiaria</taxon>
        <taxon>Gobiiformes</taxon>
        <taxon>Gobioidei</taxon>
        <taxon>Gobiidae</taxon>
        <taxon>Gobiinae</taxon>
        <taxon>Knipowitschia</taxon>
    </lineage>
</organism>
<protein>
    <submittedName>
        <fullName evidence="2">Uncharacterized protein</fullName>
    </submittedName>
</protein>
<feature type="region of interest" description="Disordered" evidence="1">
    <location>
        <begin position="118"/>
        <end position="188"/>
    </location>
</feature>
<sequence length="188" mass="22113">MRPEVEGCGLVDTHFSRRGHVDRHARTIWPNKNQTQMRLLKSPWNPIARVFDAAKRRRRPAPRSPVLTRCRSVCSRHRLDVDLDLDVDVDADSLVSLPWSFSARIARSERTCGIPTRHGVVRSLRKRRERKGERWKEREGRGGRGDGRERRKRSDDWGDRQGETRGAWRDDRGESRSGKDEREKREER</sequence>
<feature type="compositionally biased region" description="Basic and acidic residues" evidence="1">
    <location>
        <begin position="130"/>
        <end position="188"/>
    </location>
</feature>
<proteinExistence type="predicted"/>
<feature type="compositionally biased region" description="Basic residues" evidence="1">
    <location>
        <begin position="119"/>
        <end position="129"/>
    </location>
</feature>
<evidence type="ECO:0000313" key="2">
    <source>
        <dbReference type="EMBL" id="CAL1583868.1"/>
    </source>
</evidence>
<evidence type="ECO:0000256" key="1">
    <source>
        <dbReference type="SAM" id="MobiDB-lite"/>
    </source>
</evidence>
<name>A0AAV2K5Z6_KNICA</name>